<sequence length="83" mass="9427">MSETAANEVTQREMIRIIGLFRKNGFKGEYVSFQHVVDEDEGASYFVVMSDENNGTQGLFKADLLSGTIEFQYMLDENHEVAK</sequence>
<reference evidence="1 2" key="1">
    <citation type="journal article" date="2023" name="Int. J. Syst. Evol. Microbiol.">
        <title>Lactiplantibacillus brownii sp. nov., a novel psychrotolerant species isolated from sauerkraut.</title>
        <authorList>
            <person name="Heng Y.C."/>
            <person name="Silvaraju S."/>
            <person name="Lee J.K.Y."/>
            <person name="Kittelmann S."/>
        </authorList>
    </citation>
    <scope>NUCLEOTIDE SEQUENCE [LARGE SCALE GENOMIC DNA]</scope>
    <source>
        <strain evidence="1 2">WILCCON 0030</strain>
    </source>
</reference>
<comment type="caution">
    <text evidence="1">The sequence shown here is derived from an EMBL/GenBank/DDBJ whole genome shotgun (WGS) entry which is preliminary data.</text>
</comment>
<gene>
    <name evidence="1" type="ORF">RA086_12310</name>
</gene>
<name>A0ABU1ABN8_9LACO</name>
<protein>
    <submittedName>
        <fullName evidence="1">Uncharacterized protein</fullName>
    </submittedName>
</protein>
<evidence type="ECO:0000313" key="1">
    <source>
        <dbReference type="EMBL" id="MDQ7938393.1"/>
    </source>
</evidence>
<evidence type="ECO:0000313" key="2">
    <source>
        <dbReference type="Proteomes" id="UP001227831"/>
    </source>
</evidence>
<dbReference type="EMBL" id="JAVCWF010000001">
    <property type="protein sequence ID" value="MDQ7938393.1"/>
    <property type="molecule type" value="Genomic_DNA"/>
</dbReference>
<dbReference type="RefSeq" id="WP_308704075.1">
    <property type="nucleotide sequence ID" value="NZ_AP027463.1"/>
</dbReference>
<dbReference type="Proteomes" id="UP001227831">
    <property type="component" value="Unassembled WGS sequence"/>
</dbReference>
<keyword evidence="2" id="KW-1185">Reference proteome</keyword>
<organism evidence="1 2">
    <name type="scientific">Lactiplantibacillus brownii</name>
    <dbReference type="NCBI Taxonomy" id="3069269"/>
    <lineage>
        <taxon>Bacteria</taxon>
        <taxon>Bacillati</taxon>
        <taxon>Bacillota</taxon>
        <taxon>Bacilli</taxon>
        <taxon>Lactobacillales</taxon>
        <taxon>Lactobacillaceae</taxon>
        <taxon>Lactiplantibacillus</taxon>
    </lineage>
</organism>
<accession>A0ABU1ABN8</accession>
<proteinExistence type="predicted"/>